<accession>A0A2W1BKW7</accession>
<keyword evidence="2" id="KW-1185">Reference proteome</keyword>
<name>A0A2W1BKW7_HELAM</name>
<organism evidence="1 2">
    <name type="scientific">Helicoverpa armigera</name>
    <name type="common">Cotton bollworm</name>
    <name type="synonym">Heliothis armigera</name>
    <dbReference type="NCBI Taxonomy" id="29058"/>
    <lineage>
        <taxon>Eukaryota</taxon>
        <taxon>Metazoa</taxon>
        <taxon>Ecdysozoa</taxon>
        <taxon>Arthropoda</taxon>
        <taxon>Hexapoda</taxon>
        <taxon>Insecta</taxon>
        <taxon>Pterygota</taxon>
        <taxon>Neoptera</taxon>
        <taxon>Endopterygota</taxon>
        <taxon>Lepidoptera</taxon>
        <taxon>Glossata</taxon>
        <taxon>Ditrysia</taxon>
        <taxon>Noctuoidea</taxon>
        <taxon>Noctuidae</taxon>
        <taxon>Heliothinae</taxon>
        <taxon>Helicoverpa</taxon>
    </lineage>
</organism>
<proteinExistence type="predicted"/>
<sequence>MNHQRLSCAAYSACWTYSSLTMDKRQLIGSATRYIAGRNAVQTVYWRKSAENSKGLVKTTRMTFFGKNEGPNKVDSAEMFARVRERYN</sequence>
<protein>
    <submittedName>
        <fullName evidence="1">Uncharacterized protein</fullName>
    </submittedName>
</protein>
<evidence type="ECO:0000313" key="1">
    <source>
        <dbReference type="EMBL" id="PZC75679.1"/>
    </source>
</evidence>
<dbReference type="AlphaFoldDB" id="A0A2W1BKW7"/>
<dbReference type="Proteomes" id="UP000249218">
    <property type="component" value="Unassembled WGS sequence"/>
</dbReference>
<gene>
    <name evidence="1" type="primary">HaOG205749</name>
    <name evidence="1" type="ORF">B5X24_HaOG205749</name>
</gene>
<dbReference type="EMBL" id="KZ149986">
    <property type="protein sequence ID" value="PZC75679.1"/>
    <property type="molecule type" value="Genomic_DNA"/>
</dbReference>
<reference evidence="1 2" key="1">
    <citation type="journal article" date="2017" name="BMC Biol.">
        <title>Genomic innovations, transcriptional plasticity and gene loss underlying the evolution and divergence of two highly polyphagous and invasive Helicoverpa pest species.</title>
        <authorList>
            <person name="Pearce S.L."/>
            <person name="Clarke D.F."/>
            <person name="East P.D."/>
            <person name="Elfekih S."/>
            <person name="Gordon K.H."/>
            <person name="Jermiin L.S."/>
            <person name="McGaughran A."/>
            <person name="Oakeshott J.G."/>
            <person name="Papanikolaou A."/>
            <person name="Perera O.P."/>
            <person name="Rane R.V."/>
            <person name="Richards S."/>
            <person name="Tay W.T."/>
            <person name="Walsh T.K."/>
            <person name="Anderson A."/>
            <person name="Anderson C.J."/>
            <person name="Asgari S."/>
            <person name="Board P.G."/>
            <person name="Bretschneider A."/>
            <person name="Campbell P.M."/>
            <person name="Chertemps T."/>
            <person name="Christeller J.T."/>
            <person name="Coppin C.W."/>
            <person name="Downes S.J."/>
            <person name="Duan G."/>
            <person name="Farnsworth C.A."/>
            <person name="Good R.T."/>
            <person name="Han L.B."/>
            <person name="Han Y.C."/>
            <person name="Hatje K."/>
            <person name="Horne I."/>
            <person name="Huang Y.P."/>
            <person name="Hughes D.S."/>
            <person name="Jacquin-Joly E."/>
            <person name="James W."/>
            <person name="Jhangiani S."/>
            <person name="Kollmar M."/>
            <person name="Kuwar S.S."/>
            <person name="Li S."/>
            <person name="Liu N.Y."/>
            <person name="Maibeche M.T."/>
            <person name="Miller J.R."/>
            <person name="Montagne N."/>
            <person name="Perry T."/>
            <person name="Qu J."/>
            <person name="Song S.V."/>
            <person name="Sutton G.G."/>
            <person name="Vogel H."/>
            <person name="Walenz B.P."/>
            <person name="Xu W."/>
            <person name="Zhang H.J."/>
            <person name="Zou Z."/>
            <person name="Batterham P."/>
            <person name="Edwards O.R."/>
            <person name="Feyereisen R."/>
            <person name="Gibbs R.A."/>
            <person name="Heckel D.G."/>
            <person name="McGrath A."/>
            <person name="Robin C."/>
            <person name="Scherer S.E."/>
            <person name="Worley K.C."/>
            <person name="Wu Y.D."/>
        </authorList>
    </citation>
    <scope>NUCLEOTIDE SEQUENCE [LARGE SCALE GENOMIC DNA]</scope>
    <source>
        <strain evidence="1">Harm_GR_Male_#8</strain>
        <tissue evidence="1">Whole organism</tissue>
    </source>
</reference>
<evidence type="ECO:0000313" key="2">
    <source>
        <dbReference type="Proteomes" id="UP000249218"/>
    </source>
</evidence>